<name>M9WA75_HALRU</name>
<reference evidence="3" key="1">
    <citation type="journal article" date="2013" name="Mol. Reprod. Dev.">
        <title>Mass spectrometry and next-generation sequencing reveal an abundant and rapidly evolving abalone sperm protein.</title>
        <authorList>
            <person name="Palmer M.R."/>
            <person name="McDowall M.H."/>
            <person name="Stewart L."/>
            <person name="Ouaddi A."/>
            <person name="Maccoss M.J."/>
            <person name="Swanson W.J."/>
        </authorList>
    </citation>
    <scope>NUCLEOTIDE SEQUENCE</scope>
    <source>
        <strain evidence="3">4D</strain>
    </source>
</reference>
<evidence type="ECO:0000256" key="2">
    <source>
        <dbReference type="SAM" id="SignalP"/>
    </source>
</evidence>
<organism evidence="3">
    <name type="scientific">Haliotis rufescens</name>
    <name type="common">California red abalone</name>
    <dbReference type="NCBI Taxonomy" id="6454"/>
    <lineage>
        <taxon>Eukaryota</taxon>
        <taxon>Metazoa</taxon>
        <taxon>Spiralia</taxon>
        <taxon>Lophotrochozoa</taxon>
        <taxon>Mollusca</taxon>
        <taxon>Gastropoda</taxon>
        <taxon>Vetigastropoda</taxon>
        <taxon>Lepetellida</taxon>
        <taxon>Haliotoidea</taxon>
        <taxon>Haliotidae</taxon>
        <taxon>Haliotis</taxon>
    </lineage>
</organism>
<sequence length="74" mass="8339">MRVILIVTAVFLIISLANSVLSSRYDDDDEPEDLVTSETIQGMGGEDMYDRRKRSADLDYGGRYGNDDPDSYLE</sequence>
<feature type="signal peptide" evidence="2">
    <location>
        <begin position="1"/>
        <end position="19"/>
    </location>
</feature>
<keyword evidence="2" id="KW-0732">Signal</keyword>
<dbReference type="AlphaFoldDB" id="M9WA75"/>
<protein>
    <submittedName>
        <fullName evidence="3">Sperm protein 6kDa</fullName>
    </submittedName>
</protein>
<proteinExistence type="evidence at transcript level"/>
<evidence type="ECO:0000256" key="1">
    <source>
        <dbReference type="SAM" id="MobiDB-lite"/>
    </source>
</evidence>
<dbReference type="EMBL" id="KC752598">
    <property type="protein sequence ID" value="AGJ90057.1"/>
    <property type="molecule type" value="mRNA"/>
</dbReference>
<feature type="compositionally biased region" description="Acidic residues" evidence="1">
    <location>
        <begin position="26"/>
        <end position="35"/>
    </location>
</feature>
<feature type="chain" id="PRO_5004103689" evidence="2">
    <location>
        <begin position="20"/>
        <end position="74"/>
    </location>
</feature>
<evidence type="ECO:0000313" key="3">
    <source>
        <dbReference type="EMBL" id="AGJ90057.1"/>
    </source>
</evidence>
<accession>M9WA75</accession>
<feature type="region of interest" description="Disordered" evidence="1">
    <location>
        <begin position="23"/>
        <end position="51"/>
    </location>
</feature>